<keyword evidence="5" id="KW-0539">Nucleus</keyword>
<keyword evidence="2" id="KW-0479">Metal-binding</keyword>
<dbReference type="SUPFAM" id="SSF53098">
    <property type="entry name" value="Ribonuclease H-like"/>
    <property type="match status" value="1"/>
</dbReference>
<sequence>MASISSDNWKSLAKESVNSLEMNVKGESYLVRTHNVTQAPKTGNALLELIEEDINYLEREYEVQVIACCTDDGPDGKKARRLLGTKRPELVVPACWAHQINLVVGEYLKLKVPFIEAAQKAIEVIKWFNHHYTALALLQKEQELTEELDRIYALILPALTRWISHYLALYRLEFLEKPIKLCAMRHQERLTICAGDQEEHVQKAKEILAIITDEGFWKDLKKMRIQLEPLAIAANIMQAERTRLNHVLLALANLFRIYGAADIDDQVPYILAAFFNPYIHATIFNRSNRALTKNNLLAMAETMYKRFFNQEPNLDFQAAFLDYYDNTSDLSSDNMRLSMYQQMATREKKELDLIQIWAPLNSDGTIVGRNGLVQLAIRILSIVANSAGIERIFSCKGIIQTARRTRLHSDKVHKTVVLKQDLHRRHSEAGLLKPRQKRKFGALDISEPSDDEEDVANFRSIATVLINDATAADGDTDSDSDDNDHDDTPLPRRTARQPFFREKDSFKLANLFDLSDPARHEGPGLSFYWRGGIEKIAADMYELEFPTIGESSVAAGGSEST</sequence>
<dbReference type="PANTHER" id="PTHR46481">
    <property type="entry name" value="ZINC FINGER BED DOMAIN-CONTAINING PROTEIN 4"/>
    <property type="match status" value="1"/>
</dbReference>
<evidence type="ECO:0000256" key="2">
    <source>
        <dbReference type="ARBA" id="ARBA00022723"/>
    </source>
</evidence>
<dbReference type="Proteomes" id="UP000027265">
    <property type="component" value="Unassembled WGS sequence"/>
</dbReference>
<reference evidence="8" key="1">
    <citation type="journal article" date="2014" name="Proc. Natl. Acad. Sci. U.S.A.">
        <title>Extensive sampling of basidiomycete genomes demonstrates inadequacy of the white-rot/brown-rot paradigm for wood decay fungi.</title>
        <authorList>
            <person name="Riley R."/>
            <person name="Salamov A.A."/>
            <person name="Brown D.W."/>
            <person name="Nagy L.G."/>
            <person name="Floudas D."/>
            <person name="Held B.W."/>
            <person name="Levasseur A."/>
            <person name="Lombard V."/>
            <person name="Morin E."/>
            <person name="Otillar R."/>
            <person name="Lindquist E.A."/>
            <person name="Sun H."/>
            <person name="LaButti K.M."/>
            <person name="Schmutz J."/>
            <person name="Jabbour D."/>
            <person name="Luo H."/>
            <person name="Baker S.E."/>
            <person name="Pisabarro A.G."/>
            <person name="Walton J.D."/>
            <person name="Blanchette R.A."/>
            <person name="Henrissat B."/>
            <person name="Martin F."/>
            <person name="Cullen D."/>
            <person name="Hibbett D.S."/>
            <person name="Grigoriev I.V."/>
        </authorList>
    </citation>
    <scope>NUCLEOTIDE SEQUENCE [LARGE SCALE GENOMIC DNA]</scope>
    <source>
        <strain evidence="8">MUCL 33604</strain>
    </source>
</reference>
<evidence type="ECO:0000256" key="6">
    <source>
        <dbReference type="SAM" id="MobiDB-lite"/>
    </source>
</evidence>
<organism evidence="7 8">
    <name type="scientific">Jaapia argillacea MUCL 33604</name>
    <dbReference type="NCBI Taxonomy" id="933084"/>
    <lineage>
        <taxon>Eukaryota</taxon>
        <taxon>Fungi</taxon>
        <taxon>Dikarya</taxon>
        <taxon>Basidiomycota</taxon>
        <taxon>Agaricomycotina</taxon>
        <taxon>Agaricomycetes</taxon>
        <taxon>Agaricomycetidae</taxon>
        <taxon>Jaapiales</taxon>
        <taxon>Jaapiaceae</taxon>
        <taxon>Jaapia</taxon>
    </lineage>
</organism>
<comment type="subcellular location">
    <subcellularLocation>
        <location evidence="1">Nucleus</location>
    </subcellularLocation>
</comment>
<evidence type="ECO:0000256" key="1">
    <source>
        <dbReference type="ARBA" id="ARBA00004123"/>
    </source>
</evidence>
<dbReference type="EMBL" id="KL197906">
    <property type="protein sequence ID" value="KDQ48947.1"/>
    <property type="molecule type" value="Genomic_DNA"/>
</dbReference>
<proteinExistence type="predicted"/>
<dbReference type="PANTHER" id="PTHR46481:SF10">
    <property type="entry name" value="ZINC FINGER BED DOMAIN-CONTAINING PROTEIN 39"/>
    <property type="match status" value="1"/>
</dbReference>
<evidence type="ECO:0000256" key="5">
    <source>
        <dbReference type="ARBA" id="ARBA00023242"/>
    </source>
</evidence>
<evidence type="ECO:0000313" key="7">
    <source>
        <dbReference type="EMBL" id="KDQ48947.1"/>
    </source>
</evidence>
<keyword evidence="8" id="KW-1185">Reference proteome</keyword>
<protein>
    <submittedName>
        <fullName evidence="7">Uncharacterized protein</fullName>
    </submittedName>
</protein>
<dbReference type="InterPro" id="IPR052035">
    <property type="entry name" value="ZnF_BED_domain_contain"/>
</dbReference>
<gene>
    <name evidence="7" type="ORF">JAAARDRAFT_187260</name>
</gene>
<keyword evidence="4" id="KW-0862">Zinc</keyword>
<dbReference type="GO" id="GO:0008270">
    <property type="term" value="F:zinc ion binding"/>
    <property type="evidence" value="ECO:0007669"/>
    <property type="project" value="UniProtKB-KW"/>
</dbReference>
<dbReference type="STRING" id="933084.A0A067PD74"/>
<dbReference type="OrthoDB" id="3270520at2759"/>
<feature type="region of interest" description="Disordered" evidence="6">
    <location>
        <begin position="471"/>
        <end position="497"/>
    </location>
</feature>
<evidence type="ECO:0000313" key="8">
    <source>
        <dbReference type="Proteomes" id="UP000027265"/>
    </source>
</evidence>
<dbReference type="GO" id="GO:0005634">
    <property type="term" value="C:nucleus"/>
    <property type="evidence" value="ECO:0007669"/>
    <property type="project" value="UniProtKB-SubCell"/>
</dbReference>
<keyword evidence="3" id="KW-0863">Zinc-finger</keyword>
<dbReference type="InParanoid" id="A0A067PD74"/>
<accession>A0A067PD74</accession>
<dbReference type="HOGENOM" id="CLU_007316_2_1_1"/>
<feature type="compositionally biased region" description="Acidic residues" evidence="6">
    <location>
        <begin position="474"/>
        <end position="485"/>
    </location>
</feature>
<dbReference type="InterPro" id="IPR012337">
    <property type="entry name" value="RNaseH-like_sf"/>
</dbReference>
<name>A0A067PD74_9AGAM</name>
<dbReference type="AlphaFoldDB" id="A0A067PD74"/>
<evidence type="ECO:0000256" key="4">
    <source>
        <dbReference type="ARBA" id="ARBA00022833"/>
    </source>
</evidence>
<evidence type="ECO:0000256" key="3">
    <source>
        <dbReference type="ARBA" id="ARBA00022771"/>
    </source>
</evidence>